<sequence>MILTYVDKKKRFAIIITMNIRNEAFKQHVKEYDEWFIDNEYLYKSELEIFKELGIYGKSIEIGVGTGKFAIPLGIKYGVEPTYQMYSKVRDKVKIVEGVAEYLPIKNNLFDWVIMVTTICFVNDPLKSILEMYRILKKGGKCAIGFVDKDSPLGKIYQEKKSKSKFYYEAIFYSTKDVIQFMKESNFKIVKIYQTLYGEFDDFRNKVQKPIEGYGKGSFVVIVGEK</sequence>
<gene>
    <name evidence="2" type="ordered locus">DEFDS_1658</name>
</gene>
<dbReference type="Gene3D" id="3.40.50.150">
    <property type="entry name" value="Vaccinia Virus protein VP39"/>
    <property type="match status" value="1"/>
</dbReference>
<dbReference type="CDD" id="cd02440">
    <property type="entry name" value="AdoMet_MTases"/>
    <property type="match status" value="1"/>
</dbReference>
<dbReference type="Pfam" id="PF08241">
    <property type="entry name" value="Methyltransf_11"/>
    <property type="match status" value="1"/>
</dbReference>
<dbReference type="eggNOG" id="COG2226">
    <property type="taxonomic scope" value="Bacteria"/>
</dbReference>
<protein>
    <submittedName>
        <fullName evidence="2">S-adenosylmethionine-dependent methyltransferase</fullName>
    </submittedName>
</protein>
<name>D3P8S4_DEFDS</name>
<dbReference type="InterPro" id="IPR013216">
    <property type="entry name" value="Methyltransf_11"/>
</dbReference>
<dbReference type="EMBL" id="AP011529">
    <property type="protein sequence ID" value="BAI81114.1"/>
    <property type="molecule type" value="Genomic_DNA"/>
</dbReference>
<evidence type="ECO:0000313" key="3">
    <source>
        <dbReference type="Proteomes" id="UP000001520"/>
    </source>
</evidence>
<dbReference type="GO" id="GO:0032259">
    <property type="term" value="P:methylation"/>
    <property type="evidence" value="ECO:0007669"/>
    <property type="project" value="UniProtKB-KW"/>
</dbReference>
<dbReference type="HOGENOM" id="CLU_037990_14_1_0"/>
<proteinExistence type="predicted"/>
<evidence type="ECO:0000259" key="1">
    <source>
        <dbReference type="Pfam" id="PF08241"/>
    </source>
</evidence>
<keyword evidence="3" id="KW-1185">Reference proteome</keyword>
<accession>D3P8S4</accession>
<organism evidence="2 3">
    <name type="scientific">Deferribacter desulfuricans (strain DSM 14783 / JCM 11476 / NBRC 101012 / SSM1)</name>
    <dbReference type="NCBI Taxonomy" id="639282"/>
    <lineage>
        <taxon>Bacteria</taxon>
        <taxon>Pseudomonadati</taxon>
        <taxon>Deferribacterota</taxon>
        <taxon>Deferribacteres</taxon>
        <taxon>Deferribacterales</taxon>
        <taxon>Deferribacteraceae</taxon>
        <taxon>Deferribacter</taxon>
    </lineage>
</organism>
<keyword evidence="2" id="KW-0489">Methyltransferase</keyword>
<dbReference type="STRING" id="639282.DEFDS_1658"/>
<dbReference type="InterPro" id="IPR029063">
    <property type="entry name" value="SAM-dependent_MTases_sf"/>
</dbReference>
<dbReference type="KEGG" id="ddf:DEFDS_1658"/>
<feature type="domain" description="Methyltransferase type 11" evidence="1">
    <location>
        <begin position="61"/>
        <end position="144"/>
    </location>
</feature>
<keyword evidence="2" id="KW-0808">Transferase</keyword>
<dbReference type="AlphaFoldDB" id="D3P8S4"/>
<dbReference type="Proteomes" id="UP000001520">
    <property type="component" value="Chromosome"/>
</dbReference>
<evidence type="ECO:0000313" key="2">
    <source>
        <dbReference type="EMBL" id="BAI81114.1"/>
    </source>
</evidence>
<dbReference type="GO" id="GO:0008757">
    <property type="term" value="F:S-adenosylmethionine-dependent methyltransferase activity"/>
    <property type="evidence" value="ECO:0007669"/>
    <property type="project" value="InterPro"/>
</dbReference>
<dbReference type="SUPFAM" id="SSF53335">
    <property type="entry name" value="S-adenosyl-L-methionine-dependent methyltransferases"/>
    <property type="match status" value="1"/>
</dbReference>
<reference evidence="2 3" key="1">
    <citation type="journal article" date="2010" name="DNA Res.">
        <title>Bacterial lifestyle in a deep-sea hydrothermal vent chimney revealed by the genome sequence of the thermophilic bacterium Deferribacter desulfuricans SSM1.</title>
        <authorList>
            <person name="Takaki Y."/>
            <person name="Shimamura S."/>
            <person name="Nakagawa S."/>
            <person name="Fukuhara Y."/>
            <person name="Horikawa H."/>
            <person name="Ankai A."/>
            <person name="Harada T."/>
            <person name="Hosoyama A."/>
            <person name="Oguchi A."/>
            <person name="Fukui S."/>
            <person name="Fujita N."/>
            <person name="Takami H."/>
            <person name="Takai K."/>
        </authorList>
    </citation>
    <scope>NUCLEOTIDE SEQUENCE [LARGE SCALE GENOMIC DNA]</scope>
    <source>
        <strain evidence="3">DSM 14783 / JCM 11476 / NBRC 101012 / SSM1</strain>
    </source>
</reference>